<name>A0A379WIL4_SALET</name>
<proteinExistence type="predicted"/>
<keyword evidence="2" id="KW-0808">Transferase</keyword>
<dbReference type="SUPFAM" id="SSF53613">
    <property type="entry name" value="Ribokinase-like"/>
    <property type="match status" value="1"/>
</dbReference>
<feature type="domain" description="Carbohydrate kinase PfkB" evidence="1">
    <location>
        <begin position="7"/>
        <end position="55"/>
    </location>
</feature>
<dbReference type="InterPro" id="IPR011611">
    <property type="entry name" value="PfkB_dom"/>
</dbReference>
<dbReference type="Proteomes" id="UP000254712">
    <property type="component" value="Unassembled WGS sequence"/>
</dbReference>
<organism evidence="2 3">
    <name type="scientific">Salmonella enterica I</name>
    <dbReference type="NCBI Taxonomy" id="59201"/>
    <lineage>
        <taxon>Bacteria</taxon>
        <taxon>Pseudomonadati</taxon>
        <taxon>Pseudomonadota</taxon>
        <taxon>Gammaproteobacteria</taxon>
        <taxon>Enterobacterales</taxon>
        <taxon>Enterobacteriaceae</taxon>
        <taxon>Salmonella</taxon>
    </lineage>
</organism>
<evidence type="ECO:0000313" key="3">
    <source>
        <dbReference type="Proteomes" id="UP000254712"/>
    </source>
</evidence>
<sequence>MFRRLGVNAVDTSGAGDAFIGCFAHYYVQSGDVEAAMKKAVLFAAFSVTGKGTQSLIQVLSNLMSIFR</sequence>
<evidence type="ECO:0000259" key="1">
    <source>
        <dbReference type="Pfam" id="PF00294"/>
    </source>
</evidence>
<gene>
    <name evidence="2" type="ORF">NCTC8261_00090</name>
</gene>
<dbReference type="AlphaFoldDB" id="A0A379WIL4"/>
<protein>
    <submittedName>
        <fullName evidence="2">Ribokinase</fullName>
    </submittedName>
</protein>
<dbReference type="EMBL" id="UGXT01000002">
    <property type="protein sequence ID" value="SUH33922.1"/>
    <property type="molecule type" value="Genomic_DNA"/>
</dbReference>
<dbReference type="Pfam" id="PF00294">
    <property type="entry name" value="PfkB"/>
    <property type="match status" value="1"/>
</dbReference>
<dbReference type="Gene3D" id="3.40.1190.20">
    <property type="match status" value="1"/>
</dbReference>
<dbReference type="InterPro" id="IPR029056">
    <property type="entry name" value="Ribokinase-like"/>
</dbReference>
<evidence type="ECO:0000313" key="2">
    <source>
        <dbReference type="EMBL" id="SUH33922.1"/>
    </source>
</evidence>
<reference evidence="2 3" key="1">
    <citation type="submission" date="2018-06" db="EMBL/GenBank/DDBJ databases">
        <authorList>
            <consortium name="Pathogen Informatics"/>
            <person name="Doyle S."/>
        </authorList>
    </citation>
    <scope>NUCLEOTIDE SEQUENCE [LARGE SCALE GENOMIC DNA]</scope>
    <source>
        <strain evidence="2 3">NCTC8261</strain>
    </source>
</reference>
<accession>A0A379WIL4</accession>
<dbReference type="GO" id="GO:0016301">
    <property type="term" value="F:kinase activity"/>
    <property type="evidence" value="ECO:0007669"/>
    <property type="project" value="UniProtKB-KW"/>
</dbReference>
<keyword evidence="2" id="KW-0418">Kinase</keyword>